<accession>A0ABT9ZYK4</accession>
<evidence type="ECO:0000313" key="1">
    <source>
        <dbReference type="EMBL" id="MDQ0256319.1"/>
    </source>
</evidence>
<reference evidence="1 2" key="1">
    <citation type="submission" date="2023-07" db="EMBL/GenBank/DDBJ databases">
        <title>Genomic Encyclopedia of Type Strains, Phase IV (KMG-IV): sequencing the most valuable type-strain genomes for metagenomic binning, comparative biology and taxonomic classification.</title>
        <authorList>
            <person name="Goeker M."/>
        </authorList>
    </citation>
    <scope>NUCLEOTIDE SEQUENCE [LARGE SCALE GENOMIC DNA]</scope>
    <source>
        <strain evidence="1 2">DSM 9768</strain>
    </source>
</reference>
<dbReference type="Proteomes" id="UP001230005">
    <property type="component" value="Unassembled WGS sequence"/>
</dbReference>
<organism evidence="1 2">
    <name type="scientific">Evansella vedderi</name>
    <dbReference type="NCBI Taxonomy" id="38282"/>
    <lineage>
        <taxon>Bacteria</taxon>
        <taxon>Bacillati</taxon>
        <taxon>Bacillota</taxon>
        <taxon>Bacilli</taxon>
        <taxon>Bacillales</taxon>
        <taxon>Bacillaceae</taxon>
        <taxon>Evansella</taxon>
    </lineage>
</organism>
<sequence length="85" mass="9947">MAKSNAKKKRDFVLRTTKRDVTNSRGHQAAFSTHVRKTKTKKEKLRNQETKHHKRYLQGYQNEGNAFLISLNFNTLLYSISPKLV</sequence>
<dbReference type="RefSeq" id="WP_307328274.1">
    <property type="nucleotide sequence ID" value="NZ_JAUSUG010000016.1"/>
</dbReference>
<dbReference type="EMBL" id="JAUSUG010000016">
    <property type="protein sequence ID" value="MDQ0256319.1"/>
    <property type="molecule type" value="Genomic_DNA"/>
</dbReference>
<protein>
    <submittedName>
        <fullName evidence="1">Uncharacterized protein</fullName>
    </submittedName>
</protein>
<keyword evidence="2" id="KW-1185">Reference proteome</keyword>
<proteinExistence type="predicted"/>
<gene>
    <name evidence="1" type="ORF">J2S74_003739</name>
</gene>
<evidence type="ECO:0000313" key="2">
    <source>
        <dbReference type="Proteomes" id="UP001230005"/>
    </source>
</evidence>
<name>A0ABT9ZYK4_9BACI</name>
<comment type="caution">
    <text evidence="1">The sequence shown here is derived from an EMBL/GenBank/DDBJ whole genome shotgun (WGS) entry which is preliminary data.</text>
</comment>